<proteinExistence type="predicted"/>
<sequence>MAEKTKRKRGAKEADAAEERVWLANAKKDLRTNPQFHNLSIAVHPLRSFHSLTKITHLVPSLSDKPFSIVFIALKQAVTLIPIPSKSSFFDHVLQGYIFDRLF</sequence>
<reference evidence="1 2" key="1">
    <citation type="journal article" date="2015" name="Genome Biol.">
        <title>Comparative genomics of Steinernema reveals deeply conserved gene regulatory networks.</title>
        <authorList>
            <person name="Dillman A.R."/>
            <person name="Macchietto M."/>
            <person name="Porter C.F."/>
            <person name="Rogers A."/>
            <person name="Williams B."/>
            <person name="Antoshechkin I."/>
            <person name="Lee M.M."/>
            <person name="Goodwin Z."/>
            <person name="Lu X."/>
            <person name="Lewis E.E."/>
            <person name="Goodrich-Blair H."/>
            <person name="Stock S.P."/>
            <person name="Adams B.J."/>
            <person name="Sternberg P.W."/>
            <person name="Mortazavi A."/>
        </authorList>
    </citation>
    <scope>NUCLEOTIDE SEQUENCE [LARGE SCALE GENOMIC DNA]</scope>
    <source>
        <strain evidence="1 2">ALL</strain>
    </source>
</reference>
<comment type="caution">
    <text evidence="1">The sequence shown here is derived from an EMBL/GenBank/DDBJ whole genome shotgun (WGS) entry which is preliminary data.</text>
</comment>
<evidence type="ECO:0000313" key="2">
    <source>
        <dbReference type="Proteomes" id="UP000298663"/>
    </source>
</evidence>
<name>A0A4U5P912_STECR</name>
<gene>
    <name evidence="1" type="ORF">L596_007119</name>
</gene>
<dbReference type="EMBL" id="AZBU02000002">
    <property type="protein sequence ID" value="TKR92473.1"/>
    <property type="molecule type" value="Genomic_DNA"/>
</dbReference>
<protein>
    <submittedName>
        <fullName evidence="1">Uncharacterized protein</fullName>
    </submittedName>
</protein>
<dbReference type="AlphaFoldDB" id="A0A4U5P912"/>
<keyword evidence="2" id="KW-1185">Reference proteome</keyword>
<organism evidence="1 2">
    <name type="scientific">Steinernema carpocapsae</name>
    <name type="common">Entomopathogenic nematode</name>
    <dbReference type="NCBI Taxonomy" id="34508"/>
    <lineage>
        <taxon>Eukaryota</taxon>
        <taxon>Metazoa</taxon>
        <taxon>Ecdysozoa</taxon>
        <taxon>Nematoda</taxon>
        <taxon>Chromadorea</taxon>
        <taxon>Rhabditida</taxon>
        <taxon>Tylenchina</taxon>
        <taxon>Panagrolaimomorpha</taxon>
        <taxon>Strongyloidoidea</taxon>
        <taxon>Steinernematidae</taxon>
        <taxon>Steinernema</taxon>
    </lineage>
</organism>
<accession>A0A4U5P912</accession>
<evidence type="ECO:0000313" key="1">
    <source>
        <dbReference type="EMBL" id="TKR92473.1"/>
    </source>
</evidence>
<dbReference type="Proteomes" id="UP000298663">
    <property type="component" value="Unassembled WGS sequence"/>
</dbReference>
<reference evidence="1 2" key="2">
    <citation type="journal article" date="2019" name="G3 (Bethesda)">
        <title>Hybrid Assembly of the Genome of the Entomopathogenic Nematode Steinernema carpocapsae Identifies the X-Chromosome.</title>
        <authorList>
            <person name="Serra L."/>
            <person name="Macchietto M."/>
            <person name="Macias-Munoz A."/>
            <person name="McGill C.J."/>
            <person name="Rodriguez I.M."/>
            <person name="Rodriguez B."/>
            <person name="Murad R."/>
            <person name="Mortazavi A."/>
        </authorList>
    </citation>
    <scope>NUCLEOTIDE SEQUENCE [LARGE SCALE GENOMIC DNA]</scope>
    <source>
        <strain evidence="1 2">ALL</strain>
    </source>
</reference>